<feature type="compositionally biased region" description="Polar residues" evidence="1">
    <location>
        <begin position="70"/>
        <end position="79"/>
    </location>
</feature>
<keyword evidence="3" id="KW-1185">Reference proteome</keyword>
<name>A0A286GWU2_9PROT</name>
<evidence type="ECO:0000313" key="2">
    <source>
        <dbReference type="EMBL" id="SOD99952.1"/>
    </source>
</evidence>
<dbReference type="AlphaFoldDB" id="A0A286GWU2"/>
<dbReference type="RefSeq" id="WP_176525272.1">
    <property type="nucleotide sequence ID" value="NZ_OCNJ01000010.1"/>
</dbReference>
<accession>A0A286GWU2</accession>
<dbReference type="Proteomes" id="UP000219621">
    <property type="component" value="Unassembled WGS sequence"/>
</dbReference>
<organism evidence="2 3">
    <name type="scientific">Caenispirillum bisanense</name>
    <dbReference type="NCBI Taxonomy" id="414052"/>
    <lineage>
        <taxon>Bacteria</taxon>
        <taxon>Pseudomonadati</taxon>
        <taxon>Pseudomonadota</taxon>
        <taxon>Alphaproteobacteria</taxon>
        <taxon>Rhodospirillales</taxon>
        <taxon>Novispirillaceae</taxon>
        <taxon>Caenispirillum</taxon>
    </lineage>
</organism>
<dbReference type="SUPFAM" id="SSF143100">
    <property type="entry name" value="TTHA1013/TTHA0281-like"/>
    <property type="match status" value="1"/>
</dbReference>
<gene>
    <name evidence="2" type="ORF">SAMN05421508_110138</name>
</gene>
<proteinExistence type="predicted"/>
<dbReference type="InterPro" id="IPR035069">
    <property type="entry name" value="TTHA1013/TTHA0281-like"/>
</dbReference>
<sequence>MTTSLEYMGCTGSVEFSAEDGVFHGRLLAIRDLVTYEADDRHGLTAAFREAVDDYLALVGEDTQRPHDGATSNDAADTS</sequence>
<feature type="region of interest" description="Disordered" evidence="1">
    <location>
        <begin position="60"/>
        <end position="79"/>
    </location>
</feature>
<protein>
    <recommendedName>
        <fullName evidence="4">HicB family protein</fullName>
    </recommendedName>
</protein>
<evidence type="ECO:0008006" key="4">
    <source>
        <dbReference type="Google" id="ProtNLM"/>
    </source>
</evidence>
<reference evidence="3" key="1">
    <citation type="submission" date="2017-09" db="EMBL/GenBank/DDBJ databases">
        <authorList>
            <person name="Varghese N."/>
            <person name="Submissions S."/>
        </authorList>
    </citation>
    <scope>NUCLEOTIDE SEQUENCE [LARGE SCALE GENOMIC DNA]</scope>
    <source>
        <strain evidence="3">USBA 140</strain>
    </source>
</reference>
<evidence type="ECO:0000256" key="1">
    <source>
        <dbReference type="SAM" id="MobiDB-lite"/>
    </source>
</evidence>
<evidence type="ECO:0000313" key="3">
    <source>
        <dbReference type="Proteomes" id="UP000219621"/>
    </source>
</evidence>
<dbReference type="EMBL" id="OCNJ01000010">
    <property type="protein sequence ID" value="SOD99952.1"/>
    <property type="molecule type" value="Genomic_DNA"/>
</dbReference>